<comment type="similarity">
    <text evidence="2">Belongs to the IFI6/IFI27 family.</text>
</comment>
<keyword evidence="4" id="KW-1133">Transmembrane helix</keyword>
<evidence type="ECO:0000256" key="1">
    <source>
        <dbReference type="ARBA" id="ARBA00004141"/>
    </source>
</evidence>
<dbReference type="InterPro" id="IPR009311">
    <property type="entry name" value="IFI6/IFI27-like"/>
</dbReference>
<dbReference type="InParanoid" id="H0EI12"/>
<gene>
    <name evidence="6" type="ORF">M7I_2157</name>
</gene>
<evidence type="ECO:0000256" key="5">
    <source>
        <dbReference type="ARBA" id="ARBA00023136"/>
    </source>
</evidence>
<keyword evidence="7" id="KW-1185">Reference proteome</keyword>
<sequence>MDKIVGATMKAELGKQASRISTTALAAPAALGVVGFSAIGPVGGSIAAGLQASYGAVPAGSVFALCQSVAMGGTTVAGTSTALIAAGGGGVAVVAGALKG</sequence>
<dbReference type="GO" id="GO:0016020">
    <property type="term" value="C:membrane"/>
    <property type="evidence" value="ECO:0007669"/>
    <property type="project" value="UniProtKB-SubCell"/>
</dbReference>
<reference evidence="6 7" key="1">
    <citation type="journal article" date="2012" name="Eukaryot. Cell">
        <title>Genome sequence of the fungus Glarea lozoyensis: the first genome sequence of a species from the Helotiaceae family.</title>
        <authorList>
            <person name="Youssar L."/>
            <person name="Gruening B.A."/>
            <person name="Erxleben A."/>
            <person name="Guenther S."/>
            <person name="Huettel W."/>
        </authorList>
    </citation>
    <scope>NUCLEOTIDE SEQUENCE [LARGE SCALE GENOMIC DNA]</scope>
    <source>
        <strain evidence="7">ATCC 74030 / MF5533</strain>
    </source>
</reference>
<dbReference type="Gene3D" id="6.10.110.10">
    <property type="match status" value="1"/>
</dbReference>
<evidence type="ECO:0000256" key="2">
    <source>
        <dbReference type="ARBA" id="ARBA00007262"/>
    </source>
</evidence>
<evidence type="ECO:0000313" key="6">
    <source>
        <dbReference type="EMBL" id="EHL01805.1"/>
    </source>
</evidence>
<protein>
    <recommendedName>
        <fullName evidence="8">Interferon alpha-inducible protein 27, mitochondrial</fullName>
    </recommendedName>
</protein>
<evidence type="ECO:0000256" key="4">
    <source>
        <dbReference type="ARBA" id="ARBA00022989"/>
    </source>
</evidence>
<dbReference type="AlphaFoldDB" id="H0EI12"/>
<accession>H0EI12</accession>
<dbReference type="Pfam" id="PF06140">
    <property type="entry name" value="Ifi-6-16"/>
    <property type="match status" value="1"/>
</dbReference>
<dbReference type="OrthoDB" id="4187832at2759"/>
<dbReference type="EMBL" id="AGUE01000044">
    <property type="protein sequence ID" value="EHL01805.1"/>
    <property type="molecule type" value="Genomic_DNA"/>
</dbReference>
<organism evidence="6 7">
    <name type="scientific">Glarea lozoyensis (strain ATCC 74030 / MF5533)</name>
    <dbReference type="NCBI Taxonomy" id="1104152"/>
    <lineage>
        <taxon>Eukaryota</taxon>
        <taxon>Fungi</taxon>
        <taxon>Dikarya</taxon>
        <taxon>Ascomycota</taxon>
        <taxon>Pezizomycotina</taxon>
        <taxon>Leotiomycetes</taxon>
        <taxon>Helotiales</taxon>
        <taxon>Helotiaceae</taxon>
        <taxon>Glarea</taxon>
    </lineage>
</organism>
<evidence type="ECO:0008006" key="8">
    <source>
        <dbReference type="Google" id="ProtNLM"/>
    </source>
</evidence>
<dbReference type="InterPro" id="IPR038213">
    <property type="entry name" value="IFI6/IFI27-like_sf"/>
</dbReference>
<comment type="subcellular location">
    <subcellularLocation>
        <location evidence="1">Membrane</location>
        <topology evidence="1">Multi-pass membrane protein</topology>
    </subcellularLocation>
</comment>
<dbReference type="HOGENOM" id="CLU_2306449_0_0_1"/>
<evidence type="ECO:0000313" key="7">
    <source>
        <dbReference type="Proteomes" id="UP000005446"/>
    </source>
</evidence>
<evidence type="ECO:0000256" key="3">
    <source>
        <dbReference type="ARBA" id="ARBA00022692"/>
    </source>
</evidence>
<name>H0EI12_GLAL7</name>
<keyword evidence="3" id="KW-0812">Transmembrane</keyword>
<comment type="caution">
    <text evidence="6">The sequence shown here is derived from an EMBL/GenBank/DDBJ whole genome shotgun (WGS) entry which is preliminary data.</text>
</comment>
<keyword evidence="5" id="KW-0472">Membrane</keyword>
<dbReference type="Proteomes" id="UP000005446">
    <property type="component" value="Unassembled WGS sequence"/>
</dbReference>
<proteinExistence type="inferred from homology"/>